<evidence type="ECO:0000256" key="1">
    <source>
        <dbReference type="SAM" id="MobiDB-lite"/>
    </source>
</evidence>
<feature type="region of interest" description="Disordered" evidence="1">
    <location>
        <begin position="1"/>
        <end position="28"/>
    </location>
</feature>
<keyword evidence="3" id="KW-1185">Reference proteome</keyword>
<sequence length="157" mass="17999">MNTALQDVCSSQSTQRRSHQQVLEDDRRASPADTINKFYRLDTLIGLLSGDKKEEETHPQQTPSTSSTRLKVPPMLSSPIAEIVMCAIDTWITSLYPEDIIIYRRYIDDIFCICTDSQISHILASLNSYHTNINFTVEKENNGILPFLDIKNHKDRR</sequence>
<name>A0ABY6L552_9ARAC</name>
<protein>
    <submittedName>
        <fullName evidence="2">ACSF2</fullName>
    </submittedName>
</protein>
<evidence type="ECO:0000313" key="3">
    <source>
        <dbReference type="Proteomes" id="UP001235939"/>
    </source>
</evidence>
<accession>A0ABY6L552</accession>
<reference evidence="2 3" key="1">
    <citation type="submission" date="2022-01" db="EMBL/GenBank/DDBJ databases">
        <title>A chromosomal length assembly of Cordylochernes scorpioides.</title>
        <authorList>
            <person name="Zeh D."/>
            <person name="Zeh J."/>
        </authorList>
    </citation>
    <scope>NUCLEOTIDE SEQUENCE [LARGE SCALE GENOMIC DNA]</scope>
    <source>
        <strain evidence="2">IN4F17</strain>
        <tissue evidence="2">Whole Body</tissue>
    </source>
</reference>
<proteinExistence type="predicted"/>
<feature type="compositionally biased region" description="Low complexity" evidence="1">
    <location>
        <begin position="59"/>
        <end position="68"/>
    </location>
</feature>
<feature type="region of interest" description="Disordered" evidence="1">
    <location>
        <begin position="50"/>
        <end position="71"/>
    </location>
</feature>
<organism evidence="2 3">
    <name type="scientific">Cordylochernes scorpioides</name>
    <dbReference type="NCBI Taxonomy" id="51811"/>
    <lineage>
        <taxon>Eukaryota</taxon>
        <taxon>Metazoa</taxon>
        <taxon>Ecdysozoa</taxon>
        <taxon>Arthropoda</taxon>
        <taxon>Chelicerata</taxon>
        <taxon>Arachnida</taxon>
        <taxon>Pseudoscorpiones</taxon>
        <taxon>Cheliferoidea</taxon>
        <taxon>Chernetidae</taxon>
        <taxon>Cordylochernes</taxon>
    </lineage>
</organism>
<dbReference type="EMBL" id="CP092875">
    <property type="protein sequence ID" value="UYV76263.1"/>
    <property type="molecule type" value="Genomic_DNA"/>
</dbReference>
<evidence type="ECO:0000313" key="2">
    <source>
        <dbReference type="EMBL" id="UYV76263.1"/>
    </source>
</evidence>
<gene>
    <name evidence="2" type="ORF">LAZ67_13003195</name>
</gene>
<dbReference type="PANTHER" id="PTHR21301:SF10">
    <property type="entry name" value="REVERSE TRANSCRIPTASE DOMAIN-CONTAINING PROTEIN"/>
    <property type="match status" value="1"/>
</dbReference>
<dbReference type="Proteomes" id="UP001235939">
    <property type="component" value="Chromosome 13"/>
</dbReference>
<dbReference type="PANTHER" id="PTHR21301">
    <property type="entry name" value="REVERSE TRANSCRIPTASE"/>
    <property type="match status" value="1"/>
</dbReference>